<evidence type="ECO:0000256" key="4">
    <source>
        <dbReference type="ARBA" id="ARBA00023125"/>
    </source>
</evidence>
<comment type="function">
    <text evidence="1">Putative transcription factor.</text>
</comment>
<reference evidence="9 10" key="1">
    <citation type="submission" date="2024-01" db="EMBL/GenBank/DDBJ databases">
        <title>The genomes of 5 underutilized Papilionoideae crops provide insights into root nodulation and disease resistanc.</title>
        <authorList>
            <person name="Jiang F."/>
        </authorList>
    </citation>
    <scope>NUCLEOTIDE SEQUENCE [LARGE SCALE GENOMIC DNA]</scope>
    <source>
        <strain evidence="9">LVBAO_FW01</strain>
        <tissue evidence="9">Leaves</tissue>
    </source>
</reference>
<dbReference type="PROSITE" id="PS51519">
    <property type="entry name" value="RWP_RK"/>
    <property type="match status" value="1"/>
</dbReference>
<evidence type="ECO:0000256" key="6">
    <source>
        <dbReference type="ARBA" id="ARBA00023242"/>
    </source>
</evidence>
<evidence type="ECO:0000313" key="10">
    <source>
        <dbReference type="Proteomes" id="UP001367508"/>
    </source>
</evidence>
<dbReference type="EMBL" id="JAYMYQ010000002">
    <property type="protein sequence ID" value="KAK7351298.1"/>
    <property type="molecule type" value="Genomic_DNA"/>
</dbReference>
<feature type="compositionally biased region" description="Polar residues" evidence="7">
    <location>
        <begin position="245"/>
        <end position="270"/>
    </location>
</feature>
<dbReference type="GO" id="GO:0003677">
    <property type="term" value="F:DNA binding"/>
    <property type="evidence" value="ECO:0007669"/>
    <property type="project" value="UniProtKB-KW"/>
</dbReference>
<accession>A0AAN9MG25</accession>
<keyword evidence="5" id="KW-0804">Transcription</keyword>
<dbReference type="InterPro" id="IPR044607">
    <property type="entry name" value="RKD-like"/>
</dbReference>
<dbReference type="PANTHER" id="PTHR46373:SF5">
    <property type="entry name" value="RWP-RK DOMAIN PROTEIN"/>
    <property type="match status" value="1"/>
</dbReference>
<feature type="domain" description="RWP-RK" evidence="8">
    <location>
        <begin position="265"/>
        <end position="346"/>
    </location>
</feature>
<evidence type="ECO:0000256" key="7">
    <source>
        <dbReference type="SAM" id="MobiDB-lite"/>
    </source>
</evidence>
<sequence length="378" mass="42119">MENTGFGLPFGTTYDNNTSLDPNFFDFSNPEIAEFSNNGLPQQQNNIIPFGLEQGNVPFASPMIQDHNQLVQNSNLPNEGGAGNFEVGGSSMHGQTHPLNGSFVPQNYNEVMSLKYWPEKPIPFFCSCCHVLRELIHTDGIHFDKLEIHGTLGMITHAVHHKQDISGDVPANNVQYEMIDLCLRSLEEVKTILLRYCAQQNSAGYIMVQDPLSSYYEALCTGMEWIEDLSDESDDLTNDMEQETENGTTPAQQEPGNGMAANNNKPSLSAQRERAAKMKLTDFSKYFHLPIEQASKHLGLCPTVVKKICRKEGVKRWPHRKVISFAKQMGVLKRALAISGDPMSRARAQAEINRLEAQMIHYCGGVPPTALDITKFAV</sequence>
<organism evidence="9 10">
    <name type="scientific">Canavalia gladiata</name>
    <name type="common">Sword bean</name>
    <name type="synonym">Dolichos gladiatus</name>
    <dbReference type="NCBI Taxonomy" id="3824"/>
    <lineage>
        <taxon>Eukaryota</taxon>
        <taxon>Viridiplantae</taxon>
        <taxon>Streptophyta</taxon>
        <taxon>Embryophyta</taxon>
        <taxon>Tracheophyta</taxon>
        <taxon>Spermatophyta</taxon>
        <taxon>Magnoliopsida</taxon>
        <taxon>eudicotyledons</taxon>
        <taxon>Gunneridae</taxon>
        <taxon>Pentapetalae</taxon>
        <taxon>rosids</taxon>
        <taxon>fabids</taxon>
        <taxon>Fabales</taxon>
        <taxon>Fabaceae</taxon>
        <taxon>Papilionoideae</taxon>
        <taxon>50 kb inversion clade</taxon>
        <taxon>NPAAA clade</taxon>
        <taxon>indigoferoid/millettioid clade</taxon>
        <taxon>Phaseoleae</taxon>
        <taxon>Canavalia</taxon>
    </lineage>
</organism>
<proteinExistence type="predicted"/>
<gene>
    <name evidence="9" type="ORF">VNO77_10634</name>
</gene>
<evidence type="ECO:0000256" key="5">
    <source>
        <dbReference type="ARBA" id="ARBA00023163"/>
    </source>
</evidence>
<dbReference type="Proteomes" id="UP001367508">
    <property type="component" value="Unassembled WGS sequence"/>
</dbReference>
<evidence type="ECO:0000256" key="2">
    <source>
        <dbReference type="ARBA" id="ARBA00023015"/>
    </source>
</evidence>
<evidence type="ECO:0000259" key="8">
    <source>
        <dbReference type="PROSITE" id="PS51519"/>
    </source>
</evidence>
<evidence type="ECO:0000313" key="9">
    <source>
        <dbReference type="EMBL" id="KAK7351298.1"/>
    </source>
</evidence>
<keyword evidence="10" id="KW-1185">Reference proteome</keyword>
<keyword evidence="2" id="KW-0805">Transcription regulation</keyword>
<dbReference type="GO" id="GO:0003700">
    <property type="term" value="F:DNA-binding transcription factor activity"/>
    <property type="evidence" value="ECO:0007669"/>
    <property type="project" value="InterPro"/>
</dbReference>
<keyword evidence="6" id="KW-0539">Nucleus</keyword>
<dbReference type="AlphaFoldDB" id="A0AAN9MG25"/>
<dbReference type="InterPro" id="IPR003035">
    <property type="entry name" value="RWP-RK_dom"/>
</dbReference>
<name>A0AAN9MG25_CANGL</name>
<evidence type="ECO:0000256" key="1">
    <source>
        <dbReference type="ARBA" id="ARBA00004049"/>
    </source>
</evidence>
<keyword evidence="3" id="KW-0175">Coiled coil</keyword>
<protein>
    <recommendedName>
        <fullName evidence="8">RWP-RK domain-containing protein</fullName>
    </recommendedName>
</protein>
<dbReference type="PANTHER" id="PTHR46373">
    <property type="entry name" value="PROTEIN RKD4"/>
    <property type="match status" value="1"/>
</dbReference>
<dbReference type="Pfam" id="PF02042">
    <property type="entry name" value="RWP-RK"/>
    <property type="match status" value="1"/>
</dbReference>
<evidence type="ECO:0000256" key="3">
    <source>
        <dbReference type="ARBA" id="ARBA00023054"/>
    </source>
</evidence>
<comment type="caution">
    <text evidence="9">The sequence shown here is derived from an EMBL/GenBank/DDBJ whole genome shotgun (WGS) entry which is preliminary data.</text>
</comment>
<keyword evidence="4" id="KW-0238">DNA-binding</keyword>
<feature type="region of interest" description="Disordered" evidence="7">
    <location>
        <begin position="237"/>
        <end position="270"/>
    </location>
</feature>